<dbReference type="Gene3D" id="3.20.20.140">
    <property type="entry name" value="Metal-dependent hydrolases"/>
    <property type="match status" value="1"/>
</dbReference>
<dbReference type="CDD" id="cd01300">
    <property type="entry name" value="YtcJ_like"/>
    <property type="match status" value="1"/>
</dbReference>
<dbReference type="Pfam" id="PF07969">
    <property type="entry name" value="Amidohydro_3"/>
    <property type="match status" value="1"/>
</dbReference>
<dbReference type="InterPro" id="IPR011059">
    <property type="entry name" value="Metal-dep_hydrolase_composite"/>
</dbReference>
<reference evidence="3 4" key="1">
    <citation type="submission" date="2019-12" db="EMBL/GenBank/DDBJ databases">
        <title>Novel species isolated from a subtropical stream in China.</title>
        <authorList>
            <person name="Lu H."/>
        </authorList>
    </citation>
    <scope>NUCLEOTIDE SEQUENCE [LARGE SCALE GENOMIC DNA]</scope>
    <source>
        <strain evidence="3 4">FT135W</strain>
    </source>
</reference>
<dbReference type="Gene3D" id="2.30.40.10">
    <property type="entry name" value="Urease, subunit C, domain 1"/>
    <property type="match status" value="1"/>
</dbReference>
<dbReference type="Gene3D" id="3.10.310.70">
    <property type="match status" value="1"/>
</dbReference>
<dbReference type="PANTHER" id="PTHR22642">
    <property type="entry name" value="IMIDAZOLONEPROPIONASE"/>
    <property type="match status" value="1"/>
</dbReference>
<feature type="domain" description="Amidohydrolase 3" evidence="2">
    <location>
        <begin position="73"/>
        <end position="574"/>
    </location>
</feature>
<comment type="caution">
    <text evidence="3">The sequence shown here is derived from an EMBL/GenBank/DDBJ whole genome shotgun (WGS) entry which is preliminary data.</text>
</comment>
<gene>
    <name evidence="3" type="ORF">GTP46_16490</name>
</gene>
<name>A0A6L8KC34_9BURK</name>
<keyword evidence="3" id="KW-0378">Hydrolase</keyword>
<dbReference type="AlphaFoldDB" id="A0A6L8KC34"/>
<dbReference type="InterPro" id="IPR032466">
    <property type="entry name" value="Metal_Hydrolase"/>
</dbReference>
<accession>A0A6L8KC34</accession>
<keyword evidence="4" id="KW-1185">Reference proteome</keyword>
<dbReference type="Proteomes" id="UP000479335">
    <property type="component" value="Unassembled WGS sequence"/>
</dbReference>
<evidence type="ECO:0000259" key="2">
    <source>
        <dbReference type="Pfam" id="PF07969"/>
    </source>
</evidence>
<evidence type="ECO:0000313" key="3">
    <source>
        <dbReference type="EMBL" id="MYM24247.1"/>
    </source>
</evidence>
<organism evidence="3 4">
    <name type="scientific">Duganella flavida</name>
    <dbReference type="NCBI Taxonomy" id="2692175"/>
    <lineage>
        <taxon>Bacteria</taxon>
        <taxon>Pseudomonadati</taxon>
        <taxon>Pseudomonadota</taxon>
        <taxon>Betaproteobacteria</taxon>
        <taxon>Burkholderiales</taxon>
        <taxon>Oxalobacteraceae</taxon>
        <taxon>Telluria group</taxon>
        <taxon>Duganella</taxon>
    </lineage>
</organism>
<feature type="chain" id="PRO_5027097303" evidence="1">
    <location>
        <begin position="22"/>
        <end position="579"/>
    </location>
</feature>
<sequence length="579" mass="62458">MQRLKMAVMMGLAFCATVAGAAEAPATLVLIKGQVMTMNEQRTLAQAVAVRGNRIVAVGSDEEIQRYVGKGTRVIDLQGKTLLPGFIDGHVHPVAGGDRLGKCSTDNAAKSVDQIVKMVRESCMGQGGAGKWIEVVNVNPANFVATAADLDRISTTQPVILAGIDGHTSWVNNAALRLAKIADSTPDPDGGQIERDAKGHATGFLKDSAQSLATDAMPKATNVQRLAKLQEALALLRSKGITTVQEAWASEEDLGLYDSLEKSKKLNMRVRAMLASKVEDDEKEYKRLAAVRNRFKGHPLVRADGVKVFADGVIEFPTQSAAMIHPYLDANGQPTSNVGGRYFDVEVLKRYVTRLDKDGFMIFVHSIGDFTTHAALDAFEAARQKNGATDNRHAITHLQIVDQGDFPRFAQLGVYANMQLFWAVPSEYSVEALKPYISADNYRYMYPAGSLKKAGSTIYGGSDWPVDSVRGDPLPNTPLAATQAGMLRMELSDPDSKHKGEVLNADERVDLDTMLSAYTITAAKAMKQERTTGSIEVGKLADLVALDSDVLAAEPKAIGAIKVRYTVFNGAVAYQAAAK</sequence>
<dbReference type="InterPro" id="IPR033932">
    <property type="entry name" value="YtcJ-like"/>
</dbReference>
<protein>
    <submittedName>
        <fullName evidence="3">Amidohydrolase family protein</fullName>
    </submittedName>
</protein>
<dbReference type="SUPFAM" id="SSF51338">
    <property type="entry name" value="Composite domain of metallo-dependent hydrolases"/>
    <property type="match status" value="1"/>
</dbReference>
<dbReference type="InterPro" id="IPR013108">
    <property type="entry name" value="Amidohydro_3"/>
</dbReference>
<dbReference type="RefSeq" id="WP_161007726.1">
    <property type="nucleotide sequence ID" value="NZ_WWCN01000010.1"/>
</dbReference>
<feature type="signal peptide" evidence="1">
    <location>
        <begin position="1"/>
        <end position="21"/>
    </location>
</feature>
<proteinExistence type="predicted"/>
<dbReference type="GO" id="GO:0016810">
    <property type="term" value="F:hydrolase activity, acting on carbon-nitrogen (but not peptide) bonds"/>
    <property type="evidence" value="ECO:0007669"/>
    <property type="project" value="InterPro"/>
</dbReference>
<dbReference type="EMBL" id="WWCN01000010">
    <property type="protein sequence ID" value="MYM24247.1"/>
    <property type="molecule type" value="Genomic_DNA"/>
</dbReference>
<keyword evidence="1" id="KW-0732">Signal</keyword>
<dbReference type="PANTHER" id="PTHR22642:SF2">
    <property type="entry name" value="PROTEIN LONG AFTER FAR-RED 3"/>
    <property type="match status" value="1"/>
</dbReference>
<dbReference type="SUPFAM" id="SSF51556">
    <property type="entry name" value="Metallo-dependent hydrolases"/>
    <property type="match status" value="1"/>
</dbReference>
<evidence type="ECO:0000256" key="1">
    <source>
        <dbReference type="SAM" id="SignalP"/>
    </source>
</evidence>
<evidence type="ECO:0000313" key="4">
    <source>
        <dbReference type="Proteomes" id="UP000479335"/>
    </source>
</evidence>